<evidence type="ECO:0000256" key="12">
    <source>
        <dbReference type="ARBA" id="ARBA00048169"/>
    </source>
</evidence>
<dbReference type="EMBL" id="JAEUBE010000352">
    <property type="protein sequence ID" value="KAH3664140.1"/>
    <property type="molecule type" value="Genomic_DNA"/>
</dbReference>
<evidence type="ECO:0000256" key="6">
    <source>
        <dbReference type="ARBA" id="ARBA00016519"/>
    </source>
</evidence>
<comment type="catalytic activity">
    <reaction evidence="12">
        <text>4 porphobilinogen + H2O = hydroxymethylbilane + 4 NH4(+)</text>
        <dbReference type="Rhea" id="RHEA:13185"/>
        <dbReference type="ChEBI" id="CHEBI:15377"/>
        <dbReference type="ChEBI" id="CHEBI:28938"/>
        <dbReference type="ChEBI" id="CHEBI:57845"/>
        <dbReference type="ChEBI" id="CHEBI:58126"/>
        <dbReference type="EC" id="2.5.1.61"/>
    </reaction>
</comment>
<keyword evidence="9" id="KW-0627">Porphyrin biosynthesis</keyword>
<accession>A0A9P8P2M7</accession>
<sequence>MISPKVWAFLKGARIKFFGGCLAANGVPNSSCRWEDGGGVNGREDSRSNSSSWKDCSKLDDGFADDDETIEVSELMVNNTANPVSIHRPIGSSTVLSNPHPMLSSPLHQSSLNSLHNIHSLGAATISQPPQKMSQLSPSAGLSTTSSEKVVYESSTSALPKQSSKSVPTLTPAEKELNLANNTVRIGSRRSQLAVVQSEIVGASIQKHYPNLQTPIVKVSTLGDQMQNRPLYSFGGKAVWTKELETLLLEGHGEFDQIDMIVHSLKDMPTALPEEFELGCILQREDPRDALVMKKDSPYSSLSELPDGSIVGTSSVRRSAQLLKNHPNLVFKSIRGSLNTRISKLDAPDSEYSCIILAAAGLIRIDLGHRITKYLEADEMLYAVGQGALGIEIRKGDAKMKKVCEKLDCKITAIRCRAERELLRTLEGGCSVPVGVWTEYIKETETLNMKAVVLNPEGTQHVEKSLSKTVKGYDDATALGKELASMLINGGAKVILDAIDFDKINEVKQQGLTQV</sequence>
<dbReference type="FunFam" id="3.40.190.10:FF:000005">
    <property type="entry name" value="Porphobilinogen deaminase"/>
    <property type="match status" value="1"/>
</dbReference>
<dbReference type="Pfam" id="PF01379">
    <property type="entry name" value="Porphobil_deam"/>
    <property type="match status" value="1"/>
</dbReference>
<evidence type="ECO:0000256" key="2">
    <source>
        <dbReference type="ARBA" id="ARBA00002869"/>
    </source>
</evidence>
<protein>
    <recommendedName>
        <fullName evidence="6">Porphobilinogen deaminase</fullName>
        <ecNumber evidence="5">2.5.1.61</ecNumber>
    </recommendedName>
    <alternativeName>
        <fullName evidence="11">Hydroxymethylbilane synthase</fullName>
    </alternativeName>
    <alternativeName>
        <fullName evidence="10">Pre-uroporphyrinogen synthase</fullName>
    </alternativeName>
</protein>
<evidence type="ECO:0000256" key="11">
    <source>
        <dbReference type="ARBA" id="ARBA00033064"/>
    </source>
</evidence>
<dbReference type="SUPFAM" id="SSF53850">
    <property type="entry name" value="Periplasmic binding protein-like II"/>
    <property type="match status" value="1"/>
</dbReference>
<dbReference type="Proteomes" id="UP000769157">
    <property type="component" value="Unassembled WGS sequence"/>
</dbReference>
<evidence type="ECO:0000259" key="14">
    <source>
        <dbReference type="Pfam" id="PF01379"/>
    </source>
</evidence>
<comment type="cofactor">
    <cofactor evidence="1">
        <name>dipyrromethane</name>
        <dbReference type="ChEBI" id="CHEBI:60342"/>
    </cofactor>
</comment>
<dbReference type="CDD" id="cd13645">
    <property type="entry name" value="PBP2_HuPBGD_like"/>
    <property type="match status" value="1"/>
</dbReference>
<evidence type="ECO:0000256" key="5">
    <source>
        <dbReference type="ARBA" id="ARBA00012655"/>
    </source>
</evidence>
<dbReference type="PANTHER" id="PTHR11557:SF0">
    <property type="entry name" value="PORPHOBILINOGEN DEAMINASE"/>
    <property type="match status" value="1"/>
</dbReference>
<evidence type="ECO:0000256" key="7">
    <source>
        <dbReference type="ARBA" id="ARBA00022679"/>
    </source>
</evidence>
<name>A0A9P8P2M7_9ASCO</name>
<dbReference type="InterPro" id="IPR022417">
    <property type="entry name" value="Porphobilin_deaminase_N"/>
</dbReference>
<dbReference type="Gene3D" id="3.40.190.10">
    <property type="entry name" value="Periplasmic binding protein-like II"/>
    <property type="match status" value="2"/>
</dbReference>
<keyword evidence="8" id="KW-0350">Heme biosynthesis</keyword>
<dbReference type="PROSITE" id="PS00533">
    <property type="entry name" value="PORPHOBILINOGEN_DEAM"/>
    <property type="match status" value="1"/>
</dbReference>
<dbReference type="EC" id="2.5.1.61" evidence="5"/>
<dbReference type="GO" id="GO:0005737">
    <property type="term" value="C:cytoplasm"/>
    <property type="evidence" value="ECO:0007669"/>
    <property type="project" value="TreeGrafter"/>
</dbReference>
<comment type="caution">
    <text evidence="16">The sequence shown here is derived from an EMBL/GenBank/DDBJ whole genome shotgun (WGS) entry which is preliminary data.</text>
</comment>
<dbReference type="NCBIfam" id="TIGR00212">
    <property type="entry name" value="hemC"/>
    <property type="match status" value="1"/>
</dbReference>
<feature type="domain" description="Porphobilinogen deaminase N-terminal" evidence="14">
    <location>
        <begin position="184"/>
        <end position="401"/>
    </location>
</feature>
<gene>
    <name evidence="16" type="ORF">OGAPHI_004854</name>
</gene>
<dbReference type="RefSeq" id="XP_046060420.1">
    <property type="nucleotide sequence ID" value="XM_046205977.1"/>
</dbReference>
<evidence type="ECO:0000256" key="4">
    <source>
        <dbReference type="ARBA" id="ARBA00005638"/>
    </source>
</evidence>
<dbReference type="InterPro" id="IPR000860">
    <property type="entry name" value="HemC"/>
</dbReference>
<keyword evidence="7" id="KW-0808">Transferase</keyword>
<evidence type="ECO:0000256" key="9">
    <source>
        <dbReference type="ARBA" id="ARBA00023244"/>
    </source>
</evidence>
<dbReference type="PANTHER" id="PTHR11557">
    <property type="entry name" value="PORPHOBILINOGEN DEAMINASE"/>
    <property type="match status" value="1"/>
</dbReference>
<dbReference type="GeneID" id="70236819"/>
<dbReference type="InterPro" id="IPR022418">
    <property type="entry name" value="Porphobilinogen_deaminase_C"/>
</dbReference>
<reference evidence="16" key="2">
    <citation type="submission" date="2021-01" db="EMBL/GenBank/DDBJ databases">
        <authorList>
            <person name="Schikora-Tamarit M.A."/>
        </authorList>
    </citation>
    <scope>NUCLEOTIDE SEQUENCE</scope>
    <source>
        <strain evidence="16">CBS6075</strain>
    </source>
</reference>
<evidence type="ECO:0000313" key="17">
    <source>
        <dbReference type="Proteomes" id="UP000769157"/>
    </source>
</evidence>
<evidence type="ECO:0000256" key="8">
    <source>
        <dbReference type="ARBA" id="ARBA00023133"/>
    </source>
</evidence>
<dbReference type="InterPro" id="IPR036803">
    <property type="entry name" value="Porphobilinogen_deaminase_C_sf"/>
</dbReference>
<dbReference type="GO" id="GO:0006783">
    <property type="term" value="P:heme biosynthetic process"/>
    <property type="evidence" value="ECO:0007669"/>
    <property type="project" value="UniProtKB-KW"/>
</dbReference>
<feature type="domain" description="Porphobilinogen deaminase C-terminal" evidence="15">
    <location>
        <begin position="414"/>
        <end position="488"/>
    </location>
</feature>
<dbReference type="GO" id="GO:0004418">
    <property type="term" value="F:hydroxymethylbilane synthase activity"/>
    <property type="evidence" value="ECO:0007669"/>
    <property type="project" value="UniProtKB-EC"/>
</dbReference>
<dbReference type="OrthoDB" id="564646at2759"/>
<evidence type="ECO:0000256" key="3">
    <source>
        <dbReference type="ARBA" id="ARBA00004735"/>
    </source>
</evidence>
<organism evidence="16 17">
    <name type="scientific">Ogataea philodendri</name>
    <dbReference type="NCBI Taxonomy" id="1378263"/>
    <lineage>
        <taxon>Eukaryota</taxon>
        <taxon>Fungi</taxon>
        <taxon>Dikarya</taxon>
        <taxon>Ascomycota</taxon>
        <taxon>Saccharomycotina</taxon>
        <taxon>Pichiomycetes</taxon>
        <taxon>Pichiales</taxon>
        <taxon>Pichiaceae</taxon>
        <taxon>Ogataea</taxon>
    </lineage>
</organism>
<dbReference type="PRINTS" id="PR00151">
    <property type="entry name" value="PORPHBDMNASE"/>
</dbReference>
<reference evidence="16" key="1">
    <citation type="journal article" date="2021" name="Open Biol.">
        <title>Shared evolutionary footprints suggest mitochondrial oxidative damage underlies multiple complex I losses in fungi.</title>
        <authorList>
            <person name="Schikora-Tamarit M.A."/>
            <person name="Marcet-Houben M."/>
            <person name="Nosek J."/>
            <person name="Gabaldon T."/>
        </authorList>
    </citation>
    <scope>NUCLEOTIDE SEQUENCE</scope>
    <source>
        <strain evidence="16">CBS6075</strain>
    </source>
</reference>
<evidence type="ECO:0000313" key="16">
    <source>
        <dbReference type="EMBL" id="KAH3664140.1"/>
    </source>
</evidence>
<dbReference type="InterPro" id="IPR022419">
    <property type="entry name" value="Porphobilin_deaminase_cofac_BS"/>
</dbReference>
<comment type="similarity">
    <text evidence="4">Belongs to the HMBS family.</text>
</comment>
<dbReference type="FunFam" id="3.40.190.10:FF:000086">
    <property type="entry name" value="Probable porphobilinogen deaminase"/>
    <property type="match status" value="1"/>
</dbReference>
<evidence type="ECO:0000256" key="10">
    <source>
        <dbReference type="ARBA" id="ARBA00030685"/>
    </source>
</evidence>
<comment type="function">
    <text evidence="2">Tetrapolymerization of the monopyrrole PBG into the hydroxymethylbilane pre-uroporphyrinogen in several discrete steps.</text>
</comment>
<evidence type="ECO:0000256" key="13">
    <source>
        <dbReference type="SAM" id="MobiDB-lite"/>
    </source>
</evidence>
<dbReference type="AlphaFoldDB" id="A0A9P8P2M7"/>
<dbReference type="Pfam" id="PF03900">
    <property type="entry name" value="Porphobil_deamC"/>
    <property type="match status" value="1"/>
</dbReference>
<dbReference type="Gene3D" id="3.30.160.40">
    <property type="entry name" value="Porphobilinogen deaminase, C-terminal domain"/>
    <property type="match status" value="1"/>
</dbReference>
<proteinExistence type="inferred from homology"/>
<dbReference type="SUPFAM" id="SSF54782">
    <property type="entry name" value="Porphobilinogen deaminase (hydroxymethylbilane synthase), C-terminal domain"/>
    <property type="match status" value="1"/>
</dbReference>
<evidence type="ECO:0000256" key="1">
    <source>
        <dbReference type="ARBA" id="ARBA00001916"/>
    </source>
</evidence>
<comment type="pathway">
    <text evidence="3">Porphyrin-containing compound metabolism; protoporphyrin-IX biosynthesis; coproporphyrinogen-III from 5-aminolevulinate: step 2/4.</text>
</comment>
<feature type="region of interest" description="Disordered" evidence="13">
    <location>
        <begin position="127"/>
        <end position="148"/>
    </location>
</feature>
<keyword evidence="17" id="KW-1185">Reference proteome</keyword>
<evidence type="ECO:0000259" key="15">
    <source>
        <dbReference type="Pfam" id="PF03900"/>
    </source>
</evidence>